<organism evidence="1 2">
    <name type="scientific">Aspergillus cavernicola</name>
    <dbReference type="NCBI Taxonomy" id="176166"/>
    <lineage>
        <taxon>Eukaryota</taxon>
        <taxon>Fungi</taxon>
        <taxon>Dikarya</taxon>
        <taxon>Ascomycota</taxon>
        <taxon>Pezizomycotina</taxon>
        <taxon>Eurotiomycetes</taxon>
        <taxon>Eurotiomycetidae</taxon>
        <taxon>Eurotiales</taxon>
        <taxon>Aspergillaceae</taxon>
        <taxon>Aspergillus</taxon>
        <taxon>Aspergillus subgen. Nidulantes</taxon>
    </lineage>
</organism>
<evidence type="ECO:0000313" key="2">
    <source>
        <dbReference type="Proteomes" id="UP001610335"/>
    </source>
</evidence>
<proteinExistence type="predicted"/>
<protein>
    <submittedName>
        <fullName evidence="1">Uncharacterized protein</fullName>
    </submittedName>
</protein>
<accession>A0ABR4HDC3</accession>
<keyword evidence="2" id="KW-1185">Reference proteome</keyword>
<comment type="caution">
    <text evidence="1">The sequence shown here is derived from an EMBL/GenBank/DDBJ whole genome shotgun (WGS) entry which is preliminary data.</text>
</comment>
<name>A0ABR4HDC3_9EURO</name>
<dbReference type="Proteomes" id="UP001610335">
    <property type="component" value="Unassembled WGS sequence"/>
</dbReference>
<sequence length="64" mass="7186">MADIDKKVAQPNDIAIEEAAEKHMTGDYMDITSKDKALNLLANRHVHFDPNSPEAKPVKWKINA</sequence>
<dbReference type="EMBL" id="JBFXLS010000144">
    <property type="protein sequence ID" value="KAL2813469.1"/>
    <property type="molecule type" value="Genomic_DNA"/>
</dbReference>
<reference evidence="1 2" key="1">
    <citation type="submission" date="2024-07" db="EMBL/GenBank/DDBJ databases">
        <title>Section-level genome sequencing and comparative genomics of Aspergillus sections Usti and Cavernicolus.</title>
        <authorList>
            <consortium name="Lawrence Berkeley National Laboratory"/>
            <person name="Nybo J.L."/>
            <person name="Vesth T.C."/>
            <person name="Theobald S."/>
            <person name="Frisvad J.C."/>
            <person name="Larsen T.O."/>
            <person name="Kjaerboelling I."/>
            <person name="Rothschild-Mancinelli K."/>
            <person name="Lyhne E.K."/>
            <person name="Kogle M.E."/>
            <person name="Barry K."/>
            <person name="Clum A."/>
            <person name="Na H."/>
            <person name="Ledsgaard L."/>
            <person name="Lin J."/>
            <person name="Lipzen A."/>
            <person name="Kuo A."/>
            <person name="Riley R."/>
            <person name="Mondo S."/>
            <person name="LaButti K."/>
            <person name="Haridas S."/>
            <person name="Pangalinan J."/>
            <person name="Salamov A.A."/>
            <person name="Simmons B.A."/>
            <person name="Magnuson J.K."/>
            <person name="Chen J."/>
            <person name="Drula E."/>
            <person name="Henrissat B."/>
            <person name="Wiebenga A."/>
            <person name="Lubbers R.J."/>
            <person name="Gomes A.C."/>
            <person name="Makela M.R."/>
            <person name="Stajich J."/>
            <person name="Grigoriev I.V."/>
            <person name="Mortensen U.H."/>
            <person name="De vries R.P."/>
            <person name="Baker S.E."/>
            <person name="Andersen M.R."/>
        </authorList>
    </citation>
    <scope>NUCLEOTIDE SEQUENCE [LARGE SCALE GENOMIC DNA]</scope>
    <source>
        <strain evidence="1 2">CBS 600.67</strain>
    </source>
</reference>
<gene>
    <name evidence="1" type="ORF">BDW59DRAFT_167520</name>
</gene>
<evidence type="ECO:0000313" key="1">
    <source>
        <dbReference type="EMBL" id="KAL2813469.1"/>
    </source>
</evidence>